<keyword evidence="2" id="KW-1185">Reference proteome</keyword>
<dbReference type="EMBL" id="JAPFFI010000018">
    <property type="protein sequence ID" value="KAJ6349077.1"/>
    <property type="molecule type" value="Genomic_DNA"/>
</dbReference>
<proteinExistence type="predicted"/>
<dbReference type="Proteomes" id="UP001141253">
    <property type="component" value="Chromosome 19"/>
</dbReference>
<protein>
    <submittedName>
        <fullName evidence="1">Uncharacterized protein</fullName>
    </submittedName>
</protein>
<reference evidence="1" key="2">
    <citation type="journal article" date="2023" name="Int. J. Mol. Sci.">
        <title>De Novo Assembly and Annotation of 11 Diverse Shrub Willow (Salix) Genomes Reveals Novel Gene Organization in Sex-Linked Regions.</title>
        <authorList>
            <person name="Hyden B."/>
            <person name="Feng K."/>
            <person name="Yates T.B."/>
            <person name="Jawdy S."/>
            <person name="Cereghino C."/>
            <person name="Smart L.B."/>
            <person name="Muchero W."/>
        </authorList>
    </citation>
    <scope>NUCLEOTIDE SEQUENCE</scope>
    <source>
        <tissue evidence="1">Shoot tip</tissue>
    </source>
</reference>
<gene>
    <name evidence="1" type="ORF">OIU77_006630</name>
</gene>
<name>A0ABQ9ALA8_9ROSI</name>
<evidence type="ECO:0000313" key="1">
    <source>
        <dbReference type="EMBL" id="KAJ6349077.1"/>
    </source>
</evidence>
<accession>A0ABQ9ALA8</accession>
<reference evidence="1" key="1">
    <citation type="submission" date="2022-10" db="EMBL/GenBank/DDBJ databases">
        <authorList>
            <person name="Hyden B.L."/>
            <person name="Feng K."/>
            <person name="Yates T."/>
            <person name="Jawdy S."/>
            <person name="Smart L.B."/>
            <person name="Muchero W."/>
        </authorList>
    </citation>
    <scope>NUCLEOTIDE SEQUENCE</scope>
    <source>
        <tissue evidence="1">Shoot tip</tissue>
    </source>
</reference>
<evidence type="ECO:0000313" key="2">
    <source>
        <dbReference type="Proteomes" id="UP001141253"/>
    </source>
</evidence>
<organism evidence="1 2">
    <name type="scientific">Salix suchowensis</name>
    <dbReference type="NCBI Taxonomy" id="1278906"/>
    <lineage>
        <taxon>Eukaryota</taxon>
        <taxon>Viridiplantae</taxon>
        <taxon>Streptophyta</taxon>
        <taxon>Embryophyta</taxon>
        <taxon>Tracheophyta</taxon>
        <taxon>Spermatophyta</taxon>
        <taxon>Magnoliopsida</taxon>
        <taxon>eudicotyledons</taxon>
        <taxon>Gunneridae</taxon>
        <taxon>Pentapetalae</taxon>
        <taxon>rosids</taxon>
        <taxon>fabids</taxon>
        <taxon>Malpighiales</taxon>
        <taxon>Salicaceae</taxon>
        <taxon>Saliceae</taxon>
        <taxon>Salix</taxon>
    </lineage>
</organism>
<sequence length="89" mass="10280">MSELEKLSPYLGLGAIYLKESRINALPRYPTARFVSFFLEERIKSEILREVDTLWSADSGHNGAWMKQECGKWIDDDDEREKLRGTSSP</sequence>
<comment type="caution">
    <text evidence="1">The sequence shown here is derived from an EMBL/GenBank/DDBJ whole genome shotgun (WGS) entry which is preliminary data.</text>
</comment>